<dbReference type="EMBL" id="JBAWKB010000001">
    <property type="protein sequence ID" value="MFH6770832.1"/>
    <property type="molecule type" value="Genomic_DNA"/>
</dbReference>
<reference evidence="3 4" key="1">
    <citation type="submission" date="2024-02" db="EMBL/GenBank/DDBJ databases">
        <title>A Gaetbulibacter species isolated from tidal flats and genomic insights of their niches.</title>
        <authorList>
            <person name="Ye Y."/>
        </authorList>
    </citation>
    <scope>NUCLEOTIDE SEQUENCE [LARGE SCALE GENOMIC DNA]</scope>
    <source>
        <strain evidence="3 4">KYW382</strain>
    </source>
</reference>
<name>A0ABW7N049_9FLAO</name>
<comment type="caution">
    <text evidence="3">The sequence shown here is derived from an EMBL/GenBank/DDBJ whole genome shotgun (WGS) entry which is preliminary data.</text>
</comment>
<evidence type="ECO:0000256" key="1">
    <source>
        <dbReference type="PROSITE-ProRule" id="PRU00169"/>
    </source>
</evidence>
<dbReference type="Proteomes" id="UP001610100">
    <property type="component" value="Unassembled WGS sequence"/>
</dbReference>
<dbReference type="RefSeq" id="WP_344739459.1">
    <property type="nucleotide sequence ID" value="NZ_BAABAY010000001.1"/>
</dbReference>
<organism evidence="3 4">
    <name type="scientific">Gaetbulibacter aestuarii</name>
    <dbReference type="NCBI Taxonomy" id="1502358"/>
    <lineage>
        <taxon>Bacteria</taxon>
        <taxon>Pseudomonadati</taxon>
        <taxon>Bacteroidota</taxon>
        <taxon>Flavobacteriia</taxon>
        <taxon>Flavobacteriales</taxon>
        <taxon>Flavobacteriaceae</taxon>
        <taxon>Gaetbulibacter</taxon>
    </lineage>
</organism>
<dbReference type="PROSITE" id="PS50110">
    <property type="entry name" value="RESPONSE_REGULATORY"/>
    <property type="match status" value="1"/>
</dbReference>
<dbReference type="InterPro" id="IPR011006">
    <property type="entry name" value="CheY-like_superfamily"/>
</dbReference>
<dbReference type="SUPFAM" id="SSF52172">
    <property type="entry name" value="CheY-like"/>
    <property type="match status" value="1"/>
</dbReference>
<protein>
    <submittedName>
        <fullName evidence="3">Response regulator</fullName>
    </submittedName>
</protein>
<proteinExistence type="predicted"/>
<gene>
    <name evidence="3" type="ORF">V8G58_02715</name>
</gene>
<evidence type="ECO:0000313" key="3">
    <source>
        <dbReference type="EMBL" id="MFH6770832.1"/>
    </source>
</evidence>
<dbReference type="InterPro" id="IPR001789">
    <property type="entry name" value="Sig_transdc_resp-reg_receiver"/>
</dbReference>
<dbReference type="PANTHER" id="PTHR45566">
    <property type="entry name" value="HTH-TYPE TRANSCRIPTIONAL REGULATOR YHJB-RELATED"/>
    <property type="match status" value="1"/>
</dbReference>
<evidence type="ECO:0000259" key="2">
    <source>
        <dbReference type="PROSITE" id="PS50110"/>
    </source>
</evidence>
<dbReference type="Pfam" id="PF00072">
    <property type="entry name" value="Response_reg"/>
    <property type="match status" value="1"/>
</dbReference>
<keyword evidence="1" id="KW-0597">Phosphoprotein</keyword>
<dbReference type="InterPro" id="IPR051015">
    <property type="entry name" value="EvgA-like"/>
</dbReference>
<dbReference type="SMART" id="SM00448">
    <property type="entry name" value="REC"/>
    <property type="match status" value="1"/>
</dbReference>
<keyword evidence="4" id="KW-1185">Reference proteome</keyword>
<evidence type="ECO:0000313" key="4">
    <source>
        <dbReference type="Proteomes" id="UP001610100"/>
    </source>
</evidence>
<sequence length="221" mass="24916">MFNKVLIVDDHDAVNAGVLSVLKNLGFQTVDTAQYCDDAFLKIKRAAFDQVPYDLLISDLSFKKEFRNRNLLSGEDLVKAVRPDYPKLPIIIYSMEDRLQKVRTLIKTQGVNAYVCKGRKGSVDLAMAMEAISKGDIFVSPQVEQALNPDVELEIDDYDLTLIKQLSIGHSQSEISIYLQENNMSPSSLSSIEKRLNRLKDQFQANNVTHLVAIFKDLGLF</sequence>
<feature type="domain" description="Response regulatory" evidence="2">
    <location>
        <begin position="4"/>
        <end position="132"/>
    </location>
</feature>
<feature type="modified residue" description="4-aspartylphosphate" evidence="1">
    <location>
        <position position="59"/>
    </location>
</feature>
<accession>A0ABW7N049</accession>
<dbReference type="Gene3D" id="3.40.50.2300">
    <property type="match status" value="1"/>
</dbReference>
<dbReference type="PANTHER" id="PTHR45566:SF1">
    <property type="entry name" value="HTH-TYPE TRANSCRIPTIONAL REGULATOR YHJB-RELATED"/>
    <property type="match status" value="1"/>
</dbReference>